<evidence type="ECO:0000256" key="3">
    <source>
        <dbReference type="ARBA" id="ARBA00023242"/>
    </source>
</evidence>
<feature type="compositionally biased region" description="Acidic residues" evidence="4">
    <location>
        <begin position="83"/>
        <end position="102"/>
    </location>
</feature>
<organism evidence="5 6">
    <name type="scientific">Malassezia psittaci</name>
    <dbReference type="NCBI Taxonomy" id="1821823"/>
    <lineage>
        <taxon>Eukaryota</taxon>
        <taxon>Fungi</taxon>
        <taxon>Dikarya</taxon>
        <taxon>Basidiomycota</taxon>
        <taxon>Ustilaginomycotina</taxon>
        <taxon>Malasseziomycetes</taxon>
        <taxon>Malasseziales</taxon>
        <taxon>Malasseziaceae</taxon>
        <taxon>Malassezia</taxon>
    </lineage>
</organism>
<dbReference type="GO" id="GO:0042273">
    <property type="term" value="P:ribosomal large subunit biogenesis"/>
    <property type="evidence" value="ECO:0007669"/>
    <property type="project" value="TreeGrafter"/>
</dbReference>
<reference evidence="5" key="1">
    <citation type="submission" date="2023-02" db="EMBL/GenBank/DDBJ databases">
        <title>Mating type loci evolution in Malassezia.</title>
        <authorList>
            <person name="Coelho M.A."/>
        </authorList>
    </citation>
    <scope>NUCLEOTIDE SEQUENCE</scope>
    <source>
        <strain evidence="5">CBS 14136</strain>
    </source>
</reference>
<proteinExistence type="inferred from homology"/>
<dbReference type="GO" id="GO:0005730">
    <property type="term" value="C:nucleolus"/>
    <property type="evidence" value="ECO:0007669"/>
    <property type="project" value="TreeGrafter"/>
</dbReference>
<keyword evidence="6" id="KW-1185">Reference proteome</keyword>
<comment type="subcellular location">
    <subcellularLocation>
        <location evidence="1">Nucleus</location>
    </subcellularLocation>
</comment>
<dbReference type="GO" id="GO:0030691">
    <property type="term" value="C:Noc2p-Noc3p complex"/>
    <property type="evidence" value="ECO:0007669"/>
    <property type="project" value="TreeGrafter"/>
</dbReference>
<dbReference type="PANTHER" id="PTHR12687:SF4">
    <property type="entry name" value="NUCLEOLAR COMPLEX PROTEIN 2 HOMOLOG"/>
    <property type="match status" value="1"/>
</dbReference>
<dbReference type="EMBL" id="CP118375">
    <property type="protein sequence ID" value="WFD41960.1"/>
    <property type="molecule type" value="Genomic_DNA"/>
</dbReference>
<accession>A0AAF0F6V2</accession>
<dbReference type="GO" id="GO:0005654">
    <property type="term" value="C:nucleoplasm"/>
    <property type="evidence" value="ECO:0007669"/>
    <property type="project" value="TreeGrafter"/>
</dbReference>
<dbReference type="Pfam" id="PF03715">
    <property type="entry name" value="Noc2"/>
    <property type="match status" value="1"/>
</dbReference>
<sequence>MAKVAKRTKKFVKNKLDQTLQQRRDYKKRSSHVRDRQNKRDSRTSSAVQDGSNDEEPLEDAQKEGTMGVDEFLQGGFQAGMESESDDQESADDGDDDLEDMEDLTDDEDMHAEDLEKLKEKDPEFYKYLQENDQDLLAFGHNDEPQQAPDESDTEDLQDEEEQESIPVVTIEMLKQWQQALLRHNSLRALRRLLLAFRSAVHTGDEEGDYAYRIEDGPIFAKVLITTLKYTPKVIQHHVPTKSTADGRFKIPTHTKKWSSLVRPIRSYFLSVIQLLKTHPEPDMVYTALTESAKMIPYMHQDRRVARDYVKQLLHHWSNGQDKVRLAAFSCLYVTTSSASDEMIDFCLKSAYHTLVRSTKLTTPHTMPNIVLMKNTACELFCLHPDAAYQQTFGFIRQLAISLRNCLKLKGKEQFQTVLNWPYIHCLDFWSMVLSKTCNDQSEEHGPSHMRPLIYPLVQVALGVARLVPISRYFPLRMHVVRGMLRLIQTTHVYIPLAALILEVFESPEFQRKSKGATLKPLDLETTFRAPQAYVRTRIYAEQLAEEFSFLLQEYLTTQARSIAFPELVIPITVQMRRVVKTGHSTRLTETLRALLDKCQQNAVWIEQRRQQIEFAPNDHRQVDRFLEKESSEAPMEASLRLARKVRAQKQKLLEQNAYVVGDDEE</sequence>
<evidence type="ECO:0000256" key="1">
    <source>
        <dbReference type="ARBA" id="ARBA00004123"/>
    </source>
</evidence>
<keyword evidence="3" id="KW-0539">Nucleus</keyword>
<dbReference type="AlphaFoldDB" id="A0AAF0F6V2"/>
<evidence type="ECO:0000256" key="4">
    <source>
        <dbReference type="SAM" id="MobiDB-lite"/>
    </source>
</evidence>
<feature type="compositionally biased region" description="Basic residues" evidence="4">
    <location>
        <begin position="1"/>
        <end position="13"/>
    </location>
</feature>
<feature type="compositionally biased region" description="Basic and acidic residues" evidence="4">
    <location>
        <begin position="32"/>
        <end position="43"/>
    </location>
</feature>
<dbReference type="InterPro" id="IPR005343">
    <property type="entry name" value="Noc2"/>
</dbReference>
<feature type="region of interest" description="Disordered" evidence="4">
    <location>
        <begin position="1"/>
        <end position="102"/>
    </location>
</feature>
<gene>
    <name evidence="5" type="primary">NOC2</name>
    <name evidence="5" type="ORF">MPSI1_000598</name>
</gene>
<comment type="similarity">
    <text evidence="2">Belongs to the NOC2 family.</text>
</comment>
<dbReference type="PANTHER" id="PTHR12687">
    <property type="entry name" value="NUCLEOLAR COMPLEX 2 AND RAD4-RELATED"/>
    <property type="match status" value="1"/>
</dbReference>
<evidence type="ECO:0000313" key="6">
    <source>
        <dbReference type="Proteomes" id="UP001214628"/>
    </source>
</evidence>
<feature type="compositionally biased region" description="Acidic residues" evidence="4">
    <location>
        <begin position="150"/>
        <end position="162"/>
    </location>
</feature>
<feature type="region of interest" description="Disordered" evidence="4">
    <location>
        <begin position="140"/>
        <end position="162"/>
    </location>
</feature>
<evidence type="ECO:0000256" key="2">
    <source>
        <dbReference type="ARBA" id="ARBA00005907"/>
    </source>
</evidence>
<protein>
    <submittedName>
        <fullName evidence="5">Nucleolar Complex 2 protein</fullName>
    </submittedName>
</protein>
<dbReference type="Proteomes" id="UP001214628">
    <property type="component" value="Chromosome 1"/>
</dbReference>
<dbReference type="GO" id="GO:0030690">
    <property type="term" value="C:Noc1p-Noc2p complex"/>
    <property type="evidence" value="ECO:0007669"/>
    <property type="project" value="TreeGrafter"/>
</dbReference>
<evidence type="ECO:0000313" key="5">
    <source>
        <dbReference type="EMBL" id="WFD41960.1"/>
    </source>
</evidence>
<name>A0AAF0F6V2_9BASI</name>